<protein>
    <recommendedName>
        <fullName evidence="4">Phorbol-ester/DAG-type domain-containing protein</fullName>
    </recommendedName>
</protein>
<dbReference type="GO" id="GO:0046872">
    <property type="term" value="F:metal ion binding"/>
    <property type="evidence" value="ECO:0007669"/>
    <property type="project" value="UniProtKB-KW"/>
</dbReference>
<accession>A0A067LH36</accession>
<dbReference type="PANTHER" id="PTHR32410:SF211">
    <property type="entry name" value="CYSTEINE_HISTIDINE-RICH C1 DOMAIN FAMILY PROTEIN"/>
    <property type="match status" value="1"/>
</dbReference>
<evidence type="ECO:0000313" key="5">
    <source>
        <dbReference type="EMBL" id="KDP46658.1"/>
    </source>
</evidence>
<dbReference type="OrthoDB" id="938199at2759"/>
<dbReference type="SUPFAM" id="SSF57889">
    <property type="entry name" value="Cysteine-rich domain"/>
    <property type="match status" value="5"/>
</dbReference>
<dbReference type="PROSITE" id="PS50081">
    <property type="entry name" value="ZF_DAG_PE_2"/>
    <property type="match status" value="1"/>
</dbReference>
<gene>
    <name evidence="5" type="ORF">JCGZ_10967</name>
</gene>
<dbReference type="SMART" id="SM00109">
    <property type="entry name" value="C1"/>
    <property type="match status" value="5"/>
</dbReference>
<dbReference type="InterPro" id="IPR053192">
    <property type="entry name" value="Vacuole_Formation_Reg"/>
</dbReference>
<dbReference type="PANTHER" id="PTHR32410">
    <property type="entry name" value="CYSTEINE/HISTIDINE-RICH C1 DOMAIN FAMILY PROTEIN"/>
    <property type="match status" value="1"/>
</dbReference>
<proteinExistence type="predicted"/>
<dbReference type="InterPro" id="IPR004146">
    <property type="entry name" value="DC1"/>
</dbReference>
<dbReference type="Pfam" id="PF03107">
    <property type="entry name" value="C1_2"/>
    <property type="match status" value="7"/>
</dbReference>
<keyword evidence="6" id="KW-1185">Reference proteome</keyword>
<dbReference type="AlphaFoldDB" id="A0A067LH36"/>
<organism evidence="5 6">
    <name type="scientific">Jatropha curcas</name>
    <name type="common">Barbados nut</name>
    <dbReference type="NCBI Taxonomy" id="180498"/>
    <lineage>
        <taxon>Eukaryota</taxon>
        <taxon>Viridiplantae</taxon>
        <taxon>Streptophyta</taxon>
        <taxon>Embryophyta</taxon>
        <taxon>Tracheophyta</taxon>
        <taxon>Spermatophyta</taxon>
        <taxon>Magnoliopsida</taxon>
        <taxon>eudicotyledons</taxon>
        <taxon>Gunneridae</taxon>
        <taxon>Pentapetalae</taxon>
        <taxon>rosids</taxon>
        <taxon>fabids</taxon>
        <taxon>Malpighiales</taxon>
        <taxon>Euphorbiaceae</taxon>
        <taxon>Crotonoideae</taxon>
        <taxon>Jatropheae</taxon>
        <taxon>Jatropha</taxon>
    </lineage>
</organism>
<dbReference type="STRING" id="180498.A0A067LH36"/>
<evidence type="ECO:0000313" key="6">
    <source>
        <dbReference type="Proteomes" id="UP000027138"/>
    </source>
</evidence>
<keyword evidence="1" id="KW-0479">Metal-binding</keyword>
<evidence type="ECO:0000256" key="3">
    <source>
        <dbReference type="ARBA" id="ARBA00022833"/>
    </source>
</evidence>
<keyword evidence="3" id="KW-0862">Zinc</keyword>
<dbReference type="InterPro" id="IPR046349">
    <property type="entry name" value="C1-like_sf"/>
</dbReference>
<dbReference type="Proteomes" id="UP000027138">
    <property type="component" value="Unassembled WGS sequence"/>
</dbReference>
<keyword evidence="2" id="KW-0677">Repeat</keyword>
<dbReference type="EMBL" id="KK914211">
    <property type="protein sequence ID" value="KDP46658.1"/>
    <property type="molecule type" value="Genomic_DNA"/>
</dbReference>
<evidence type="ECO:0000259" key="4">
    <source>
        <dbReference type="PROSITE" id="PS50081"/>
    </source>
</evidence>
<reference evidence="5 6" key="1">
    <citation type="journal article" date="2014" name="PLoS ONE">
        <title>Global Analysis of Gene Expression Profiles in Physic Nut (Jatropha curcas L.) Seedlings Exposed to Salt Stress.</title>
        <authorList>
            <person name="Zhang L."/>
            <person name="Zhang C."/>
            <person name="Wu P."/>
            <person name="Chen Y."/>
            <person name="Li M."/>
            <person name="Jiang H."/>
            <person name="Wu G."/>
        </authorList>
    </citation>
    <scope>NUCLEOTIDE SEQUENCE [LARGE SCALE GENOMIC DNA]</scope>
    <source>
        <strain evidence="6">cv. GZQX0401</strain>
        <tissue evidence="5">Young leaves</tissue>
    </source>
</reference>
<name>A0A067LH36_JATCU</name>
<sequence>MELEHFSHIHNLIYNEEEINDENNNVCCGCKQLISGPSYNCFKCSFFLHKACAELPREINHPLHRKHPLTLLMVQPYSSGRGVCDLCSRSLNNMVYNCSLCQFDLDIDCALKPCVSGTPTGNYEHQFFHLLKSINFTCDACGNEGTRSPYICIMCQIMVHKECISRPKAIRITEHKHVITHFYFLQNSESTDQSCGICQIEMNLDHGGYYCSLCDYVVHVDCARKHLIGVEDETHKLGTDALGDLSIKSTSDDDADEQLVAENKQFSHEHGLAIIDQVNNKKRCVGCMLPLSSASITYGCLQCDMFLHKECSELSTKIKHPLHRHSLTLLLKAYSFDGLFKCNACEQYCHGFCYHCEKCDFYLDIRCSAIISTTLKHHGHDHLLRLVLSKRSYSCHCSACYETKFSYFECEDCNFCLDFKCATLPISVRHRFDEKHPLKLTYDFVSDRSFDHYCEVCEMRIDPGTYVFNYAPWFYGCEECDISIHPECVLGRYPYIKFDRSSAYSLSGIHSHGLTLVQKPFILVKKRKFYPPCDHCAEPFDEDLALQCSQCNFIIHRKGPCFTQNVQQ</sequence>
<evidence type="ECO:0000256" key="1">
    <source>
        <dbReference type="ARBA" id="ARBA00022723"/>
    </source>
</evidence>
<feature type="domain" description="Phorbol-ester/DAG-type" evidence="4">
    <location>
        <begin position="180"/>
        <end position="230"/>
    </location>
</feature>
<dbReference type="InterPro" id="IPR002219">
    <property type="entry name" value="PKC_DAG/PE"/>
</dbReference>
<evidence type="ECO:0000256" key="2">
    <source>
        <dbReference type="ARBA" id="ARBA00022737"/>
    </source>
</evidence>